<reference evidence="1" key="1">
    <citation type="journal article" date="2020" name="Nature">
        <title>Giant virus diversity and host interactions through global metagenomics.</title>
        <authorList>
            <person name="Schulz F."/>
            <person name="Roux S."/>
            <person name="Paez-Espino D."/>
            <person name="Jungbluth S."/>
            <person name="Walsh D.A."/>
            <person name="Denef V.J."/>
            <person name="McMahon K.D."/>
            <person name="Konstantinidis K.T."/>
            <person name="Eloe-Fadrosh E.A."/>
            <person name="Kyrpides N.C."/>
            <person name="Woyke T."/>
        </authorList>
    </citation>
    <scope>NUCLEOTIDE SEQUENCE</scope>
    <source>
        <strain evidence="1">GVMAG-S-3300010158-109</strain>
    </source>
</reference>
<dbReference type="AlphaFoldDB" id="A0A6C0KD66"/>
<name>A0A6C0KD66_9ZZZZ</name>
<protein>
    <submittedName>
        <fullName evidence="1">Uncharacterized protein</fullName>
    </submittedName>
</protein>
<organism evidence="1">
    <name type="scientific">viral metagenome</name>
    <dbReference type="NCBI Taxonomy" id="1070528"/>
    <lineage>
        <taxon>unclassified sequences</taxon>
        <taxon>metagenomes</taxon>
        <taxon>organismal metagenomes</taxon>
    </lineage>
</organism>
<dbReference type="EMBL" id="MN740870">
    <property type="protein sequence ID" value="QHU15952.1"/>
    <property type="molecule type" value="Genomic_DNA"/>
</dbReference>
<sequence>MSYASKPPKVPNKRNSYSTLQVGRFTIVNLSCIRPLKKSSLPPHAYFSKKPECNIPVNRDFNDLFDYFINQDFDDLYS</sequence>
<proteinExistence type="predicted"/>
<accession>A0A6C0KD66</accession>
<evidence type="ECO:0000313" key="1">
    <source>
        <dbReference type="EMBL" id="QHU15952.1"/>
    </source>
</evidence>